<dbReference type="PANTHER" id="PTHR43853">
    <property type="entry name" value="3-KETOACYL-COA THIOLASE, PEROXISOMAL"/>
    <property type="match status" value="1"/>
</dbReference>
<dbReference type="PROSITE" id="PS00737">
    <property type="entry name" value="THIOLASE_2"/>
    <property type="match status" value="1"/>
</dbReference>
<evidence type="ECO:0000256" key="7">
    <source>
        <dbReference type="ARBA" id="ARBA00047605"/>
    </source>
</evidence>
<comment type="caution">
    <text evidence="12">The sequence shown here is derived from an EMBL/GenBank/DDBJ whole genome shotgun (WGS) entry which is preliminary data.</text>
</comment>
<comment type="catalytic activity">
    <reaction evidence="7">
        <text>an acyl-CoA + acetyl-CoA = a 3-oxoacyl-CoA + CoA</text>
        <dbReference type="Rhea" id="RHEA:21564"/>
        <dbReference type="ChEBI" id="CHEBI:57287"/>
        <dbReference type="ChEBI" id="CHEBI:57288"/>
        <dbReference type="ChEBI" id="CHEBI:58342"/>
        <dbReference type="ChEBI" id="CHEBI:90726"/>
        <dbReference type="EC" id="2.3.1.16"/>
    </reaction>
</comment>
<organism evidence="12 13">
    <name type="scientific">Penicillium subrubescens</name>
    <dbReference type="NCBI Taxonomy" id="1316194"/>
    <lineage>
        <taxon>Eukaryota</taxon>
        <taxon>Fungi</taxon>
        <taxon>Dikarya</taxon>
        <taxon>Ascomycota</taxon>
        <taxon>Pezizomycotina</taxon>
        <taxon>Eurotiomycetes</taxon>
        <taxon>Eurotiomycetidae</taxon>
        <taxon>Eurotiales</taxon>
        <taxon>Aspergillaceae</taxon>
        <taxon>Penicillium</taxon>
    </lineage>
</organism>
<dbReference type="NCBIfam" id="TIGR01930">
    <property type="entry name" value="AcCoA-C-Actrans"/>
    <property type="match status" value="1"/>
</dbReference>
<dbReference type="Proteomes" id="UP000186955">
    <property type="component" value="Unassembled WGS sequence"/>
</dbReference>
<dbReference type="STRING" id="1316194.A0A1Q5UMS3"/>
<dbReference type="InterPro" id="IPR011009">
    <property type="entry name" value="Kinase-like_dom_sf"/>
</dbReference>
<dbReference type="PROSITE" id="PS00098">
    <property type="entry name" value="THIOLASE_1"/>
    <property type="match status" value="1"/>
</dbReference>
<dbReference type="InterPro" id="IPR050215">
    <property type="entry name" value="Thiolase-like_sf_Thiolase"/>
</dbReference>
<keyword evidence="6 8" id="KW-0012">Acyltransferase</keyword>
<reference evidence="12 13" key="1">
    <citation type="submission" date="2016-10" db="EMBL/GenBank/DDBJ databases">
        <title>Genome sequence of the ascomycete fungus Penicillium subrubescens.</title>
        <authorList>
            <person name="De Vries R.P."/>
            <person name="Peng M."/>
            <person name="Dilokpimol A."/>
            <person name="Hilden K."/>
            <person name="Makela M.R."/>
            <person name="Grigoriev I."/>
            <person name="Riley R."/>
            <person name="Granchi Z."/>
        </authorList>
    </citation>
    <scope>NUCLEOTIDE SEQUENCE [LARGE SCALE GENOMIC DNA]</scope>
    <source>
        <strain evidence="12 13">CBS 132785</strain>
    </source>
</reference>
<dbReference type="GO" id="GO:0003988">
    <property type="term" value="F:acetyl-CoA C-acyltransferase activity"/>
    <property type="evidence" value="ECO:0007669"/>
    <property type="project" value="UniProtKB-EC"/>
</dbReference>
<dbReference type="PANTHER" id="PTHR43853:SF9">
    <property type="entry name" value="ACETYL-COA C-ACETYLTRANSFERASE"/>
    <property type="match status" value="1"/>
</dbReference>
<accession>A0A1Q5UMS3</accession>
<dbReference type="InterPro" id="IPR020616">
    <property type="entry name" value="Thiolase_N"/>
</dbReference>
<keyword evidence="4 8" id="KW-0808">Transferase</keyword>
<feature type="domain" description="Aminoglycoside phosphotransferase" evidence="10">
    <location>
        <begin position="436"/>
        <end position="515"/>
    </location>
</feature>
<protein>
    <submittedName>
        <fullName evidence="12">3-ketoacyl-CoA thiolase A, peroxisomal</fullName>
    </submittedName>
</protein>
<feature type="domain" description="Thiolase N-terminal" evidence="9">
    <location>
        <begin position="17"/>
        <end position="273"/>
    </location>
</feature>
<dbReference type="InterPro" id="IPR002575">
    <property type="entry name" value="Aminoglycoside_PTrfase"/>
</dbReference>
<dbReference type="GO" id="GO:0010124">
    <property type="term" value="P:phenylacetate catabolic process"/>
    <property type="evidence" value="ECO:0007669"/>
    <property type="project" value="TreeGrafter"/>
</dbReference>
<comment type="similarity">
    <text evidence="3 8">Belongs to the thiolase-like superfamily. Thiolase family.</text>
</comment>
<sequence>MLRRTAGEVLKKSPNDVVVLSAVRSPITRAFKGGFKDLYPEEILMPVMQAAVQRAKIEPGQVNDVLIGNVLAELGFAKTGRMALNAAGFPNSTTFHTVNRQCSSSLQAITHVSHSILSGQIEVGLAGGVESMSRNYASRGIPTDVSTTLKDASVKDARDCLMPMLQTSENVASRYGISRREQDEFAAESQKRASEAQKAGRFNAEIVPIHARHVSEGIDEITYQIVDRDEGVRHGATVEKLSTLKPVLENGFSTAGNSSQISDGASSTVLASRPWADAHGLKPIARFAGTQIAGCAPDEMGIGPIFAIRNLYKYLGIENKDVDLVEMNEAFASQSIYCLRELGIDMSKTNVNGGAIALGHPVGATGARQTATLLAELQRQDKEMGIVSMCASHNNDQDYVFQSFEKGGPFSTIKDFNDWFSGLSQSWLPLSKKYKDLYRDLLPDNGEIEFTHADLHRGNIMISTCNPVRILAIVDWEQAGWYPDYWEYCKALYTCWYEDEWRREFIDNFLYPRMQEFWVFSEYTMSMGSV</sequence>
<name>A0A1Q5UMS3_9EURO</name>
<evidence type="ECO:0000256" key="1">
    <source>
        <dbReference type="ARBA" id="ARBA00001958"/>
    </source>
</evidence>
<dbReference type="Pfam" id="PF01636">
    <property type="entry name" value="APH"/>
    <property type="match status" value="1"/>
</dbReference>
<evidence type="ECO:0000313" key="12">
    <source>
        <dbReference type="EMBL" id="OKP13751.1"/>
    </source>
</evidence>
<dbReference type="InterPro" id="IPR020617">
    <property type="entry name" value="Thiolase_C"/>
</dbReference>
<evidence type="ECO:0000313" key="13">
    <source>
        <dbReference type="Proteomes" id="UP000186955"/>
    </source>
</evidence>
<dbReference type="CDD" id="cd00751">
    <property type="entry name" value="thiolase"/>
    <property type="match status" value="1"/>
</dbReference>
<dbReference type="GO" id="GO:0005777">
    <property type="term" value="C:peroxisome"/>
    <property type="evidence" value="ECO:0007669"/>
    <property type="project" value="TreeGrafter"/>
</dbReference>
<evidence type="ECO:0000256" key="8">
    <source>
        <dbReference type="RuleBase" id="RU003557"/>
    </source>
</evidence>
<evidence type="ECO:0000256" key="2">
    <source>
        <dbReference type="ARBA" id="ARBA00004872"/>
    </source>
</evidence>
<evidence type="ECO:0000256" key="4">
    <source>
        <dbReference type="ARBA" id="ARBA00022679"/>
    </source>
</evidence>
<evidence type="ECO:0000259" key="9">
    <source>
        <dbReference type="Pfam" id="PF00108"/>
    </source>
</evidence>
<dbReference type="Pfam" id="PF00108">
    <property type="entry name" value="Thiolase_N"/>
    <property type="match status" value="1"/>
</dbReference>
<dbReference type="SUPFAM" id="SSF53901">
    <property type="entry name" value="Thiolase-like"/>
    <property type="match status" value="2"/>
</dbReference>
<dbReference type="AlphaFoldDB" id="A0A1Q5UMS3"/>
<comment type="cofactor">
    <cofactor evidence="1">
        <name>K(+)</name>
        <dbReference type="ChEBI" id="CHEBI:29103"/>
    </cofactor>
</comment>
<dbReference type="Gene3D" id="3.90.1200.10">
    <property type="match status" value="1"/>
</dbReference>
<evidence type="ECO:0000259" key="11">
    <source>
        <dbReference type="Pfam" id="PF02803"/>
    </source>
</evidence>
<evidence type="ECO:0000259" key="10">
    <source>
        <dbReference type="Pfam" id="PF01636"/>
    </source>
</evidence>
<dbReference type="InterPro" id="IPR002155">
    <property type="entry name" value="Thiolase"/>
</dbReference>
<evidence type="ECO:0000256" key="6">
    <source>
        <dbReference type="ARBA" id="ARBA00023315"/>
    </source>
</evidence>
<dbReference type="GO" id="GO:0006635">
    <property type="term" value="P:fatty acid beta-oxidation"/>
    <property type="evidence" value="ECO:0007669"/>
    <property type="project" value="TreeGrafter"/>
</dbReference>
<evidence type="ECO:0000256" key="5">
    <source>
        <dbReference type="ARBA" id="ARBA00022958"/>
    </source>
</evidence>
<keyword evidence="13" id="KW-1185">Reference proteome</keyword>
<dbReference type="Pfam" id="PF02803">
    <property type="entry name" value="Thiolase_C"/>
    <property type="match status" value="1"/>
</dbReference>
<gene>
    <name evidence="12" type="ORF">PENSUB_550</name>
</gene>
<dbReference type="InterPro" id="IPR020613">
    <property type="entry name" value="Thiolase_CS"/>
</dbReference>
<dbReference type="InterPro" id="IPR016039">
    <property type="entry name" value="Thiolase-like"/>
</dbReference>
<keyword evidence="5" id="KW-0630">Potassium</keyword>
<feature type="domain" description="Thiolase C-terminal" evidence="11">
    <location>
        <begin position="281"/>
        <end position="400"/>
    </location>
</feature>
<dbReference type="EMBL" id="MNBE01000125">
    <property type="protein sequence ID" value="OKP13751.1"/>
    <property type="molecule type" value="Genomic_DNA"/>
</dbReference>
<dbReference type="Gene3D" id="3.40.47.10">
    <property type="match status" value="2"/>
</dbReference>
<dbReference type="SUPFAM" id="SSF56112">
    <property type="entry name" value="Protein kinase-like (PK-like)"/>
    <property type="match status" value="1"/>
</dbReference>
<evidence type="ECO:0000256" key="3">
    <source>
        <dbReference type="ARBA" id="ARBA00010982"/>
    </source>
</evidence>
<comment type="pathway">
    <text evidence="2">Lipid metabolism; fatty acid metabolism.</text>
</comment>
<proteinExistence type="inferred from homology"/>
<dbReference type="InterPro" id="IPR020615">
    <property type="entry name" value="Thiolase_acyl_enz_int_AS"/>
</dbReference>